<reference evidence="6" key="1">
    <citation type="submission" date="2011-05" db="EMBL/GenBank/DDBJ databases">
        <authorList>
            <person name="Richards S.R."/>
            <person name="Qu J."/>
            <person name="Jiang H."/>
            <person name="Jhangiani S.N."/>
            <person name="Agravi P."/>
            <person name="Goodspeed R."/>
            <person name="Gross S."/>
            <person name="Mandapat C."/>
            <person name="Jackson L."/>
            <person name="Mathew T."/>
            <person name="Pu L."/>
            <person name="Thornton R."/>
            <person name="Saada N."/>
            <person name="Wilczek-Boney K.B."/>
            <person name="Lee S."/>
            <person name="Kovar C."/>
            <person name="Wu Y."/>
            <person name="Scherer S.E."/>
            <person name="Worley K.C."/>
            <person name="Muzny D.M."/>
            <person name="Gibbs R."/>
        </authorList>
    </citation>
    <scope>NUCLEOTIDE SEQUENCE</scope>
    <source>
        <strain evidence="6">Brora</strain>
    </source>
</reference>
<dbReference type="Pfam" id="PF00230">
    <property type="entry name" value="MIP"/>
    <property type="match status" value="1"/>
</dbReference>
<keyword evidence="3" id="KW-1133">Transmembrane helix</keyword>
<evidence type="ECO:0000256" key="4">
    <source>
        <dbReference type="ARBA" id="ARBA00023136"/>
    </source>
</evidence>
<dbReference type="AlphaFoldDB" id="T1JJQ2"/>
<evidence type="ECO:0008006" key="7">
    <source>
        <dbReference type="Google" id="ProtNLM"/>
    </source>
</evidence>
<dbReference type="Gene3D" id="1.20.1080.10">
    <property type="entry name" value="Glycerol uptake facilitator protein"/>
    <property type="match status" value="1"/>
</dbReference>
<keyword evidence="6" id="KW-1185">Reference proteome</keyword>
<proteinExistence type="predicted"/>
<accession>T1JJQ2</accession>
<dbReference type="EnsemblMetazoa" id="SMAR014082-RA">
    <property type="protein sequence ID" value="SMAR014082-PA"/>
    <property type="gene ID" value="SMAR014082"/>
</dbReference>
<evidence type="ECO:0000256" key="3">
    <source>
        <dbReference type="ARBA" id="ARBA00022989"/>
    </source>
</evidence>
<reference evidence="5" key="2">
    <citation type="submission" date="2015-02" db="UniProtKB">
        <authorList>
            <consortium name="EnsemblMetazoa"/>
        </authorList>
    </citation>
    <scope>IDENTIFICATION</scope>
</reference>
<dbReference type="HOGENOM" id="CLU_1837618_0_0_1"/>
<dbReference type="InterPro" id="IPR023271">
    <property type="entry name" value="Aquaporin-like"/>
</dbReference>
<dbReference type="EMBL" id="JH431579">
    <property type="status" value="NOT_ANNOTATED_CDS"/>
    <property type="molecule type" value="Genomic_DNA"/>
</dbReference>
<evidence type="ECO:0000256" key="2">
    <source>
        <dbReference type="ARBA" id="ARBA00022692"/>
    </source>
</evidence>
<name>T1JJQ2_STRMM</name>
<dbReference type="InterPro" id="IPR000425">
    <property type="entry name" value="MIP"/>
</dbReference>
<evidence type="ECO:0000313" key="6">
    <source>
        <dbReference type="Proteomes" id="UP000014500"/>
    </source>
</evidence>
<organism evidence="5 6">
    <name type="scientific">Strigamia maritima</name>
    <name type="common">European centipede</name>
    <name type="synonym">Geophilus maritimus</name>
    <dbReference type="NCBI Taxonomy" id="126957"/>
    <lineage>
        <taxon>Eukaryota</taxon>
        <taxon>Metazoa</taxon>
        <taxon>Ecdysozoa</taxon>
        <taxon>Arthropoda</taxon>
        <taxon>Myriapoda</taxon>
        <taxon>Chilopoda</taxon>
        <taxon>Pleurostigmophora</taxon>
        <taxon>Geophilomorpha</taxon>
        <taxon>Linotaeniidae</taxon>
        <taxon>Strigamia</taxon>
    </lineage>
</organism>
<protein>
    <recommendedName>
        <fullName evidence="7">Aquaporin</fullName>
    </recommendedName>
</protein>
<evidence type="ECO:0000313" key="5">
    <source>
        <dbReference type="EnsemblMetazoa" id="SMAR014082-PA"/>
    </source>
</evidence>
<dbReference type="GO" id="GO:0016020">
    <property type="term" value="C:membrane"/>
    <property type="evidence" value="ECO:0007669"/>
    <property type="project" value="UniProtKB-SubCell"/>
</dbReference>
<dbReference type="Proteomes" id="UP000014500">
    <property type="component" value="Unassembled WGS sequence"/>
</dbReference>
<keyword evidence="2" id="KW-0812">Transmembrane</keyword>
<dbReference type="GO" id="GO:0015267">
    <property type="term" value="F:channel activity"/>
    <property type="evidence" value="ECO:0007669"/>
    <property type="project" value="InterPro"/>
</dbReference>
<evidence type="ECO:0000256" key="1">
    <source>
        <dbReference type="ARBA" id="ARBA00004141"/>
    </source>
</evidence>
<keyword evidence="4" id="KW-0472">Membrane</keyword>
<dbReference type="SUPFAM" id="SSF81338">
    <property type="entry name" value="Aquaporin-like"/>
    <property type="match status" value="1"/>
</dbReference>
<sequence>MRHILGFEKLLQSIPTPNQLGNCYYSWPPGISGVYNGASSVDAMAGIWCGACAHLHRRLHSFRQSGFPSKDSRWLLTCHWCCLPHMYSCRVCIKEMLPSTGAAVNPARALGPAFVMNRWTYHWVYLTAESHPRSIDQLNL</sequence>
<comment type="subcellular location">
    <subcellularLocation>
        <location evidence="1">Membrane</location>
        <topology evidence="1">Multi-pass membrane protein</topology>
    </subcellularLocation>
</comment>